<dbReference type="EMBL" id="BOVK01000067">
    <property type="protein sequence ID" value="GIQ71028.1"/>
    <property type="molecule type" value="Genomic_DNA"/>
</dbReference>
<keyword evidence="2" id="KW-1185">Reference proteome</keyword>
<dbReference type="AlphaFoldDB" id="A0A8J4H922"/>
<evidence type="ECO:0000313" key="1">
    <source>
        <dbReference type="EMBL" id="GIQ71028.1"/>
    </source>
</evidence>
<organism evidence="1 2">
    <name type="scientific">Xylanibacillus composti</name>
    <dbReference type="NCBI Taxonomy" id="1572762"/>
    <lineage>
        <taxon>Bacteria</taxon>
        <taxon>Bacillati</taxon>
        <taxon>Bacillota</taxon>
        <taxon>Bacilli</taxon>
        <taxon>Bacillales</taxon>
        <taxon>Paenibacillaceae</taxon>
        <taxon>Xylanibacillus</taxon>
    </lineage>
</organism>
<name>A0A8J4H922_9BACL</name>
<protein>
    <recommendedName>
        <fullName evidence="3">Dehydrogenase</fullName>
    </recommendedName>
</protein>
<accession>A0A8J4H922</accession>
<evidence type="ECO:0000313" key="2">
    <source>
        <dbReference type="Proteomes" id="UP000677918"/>
    </source>
</evidence>
<evidence type="ECO:0008006" key="3">
    <source>
        <dbReference type="Google" id="ProtNLM"/>
    </source>
</evidence>
<comment type="caution">
    <text evidence="1">The sequence shown here is derived from an EMBL/GenBank/DDBJ whole genome shotgun (WGS) entry which is preliminary data.</text>
</comment>
<reference evidence="1" key="1">
    <citation type="submission" date="2021-04" db="EMBL/GenBank/DDBJ databases">
        <title>Draft genome sequence of Xylanibacillus composti strain K13.</title>
        <authorList>
            <person name="Uke A."/>
            <person name="Chhe C."/>
            <person name="Baramee S."/>
            <person name="Kosugi A."/>
        </authorList>
    </citation>
    <scope>NUCLEOTIDE SEQUENCE</scope>
    <source>
        <strain evidence="1">K13</strain>
    </source>
</reference>
<sequence>MRPQPQGQHEKPLPKLRDIRRSCKKELYRTVKRLQVWIPEDKLKQAEQLYVQRVVADLLWIAETGNNRKKLSDWWDQHVNADIAELWDVDAAKLSRAFRQAFGG</sequence>
<gene>
    <name evidence="1" type="ORF">XYCOK13_38520</name>
</gene>
<dbReference type="Proteomes" id="UP000677918">
    <property type="component" value="Unassembled WGS sequence"/>
</dbReference>
<proteinExistence type="predicted"/>
<dbReference type="RefSeq" id="WP_213413834.1">
    <property type="nucleotide sequence ID" value="NZ_BOVK01000067.1"/>
</dbReference>